<protein>
    <submittedName>
        <fullName evidence="2">Uncharacterized protein</fullName>
    </submittedName>
</protein>
<evidence type="ECO:0000313" key="3">
    <source>
        <dbReference type="EMBL" id="KRY25991.1"/>
    </source>
</evidence>
<evidence type="ECO:0000313" key="4">
    <source>
        <dbReference type="Proteomes" id="UP000054776"/>
    </source>
</evidence>
<name>A0A0V1AKU6_TRISP</name>
<dbReference type="InParanoid" id="A0A0V1AKU6"/>
<evidence type="ECO:0000313" key="1">
    <source>
        <dbReference type="EMBL" id="KRY24671.1"/>
    </source>
</evidence>
<dbReference type="EMBL" id="JYDH01000630">
    <property type="protein sequence ID" value="KRY25991.1"/>
    <property type="molecule type" value="Genomic_DNA"/>
</dbReference>
<organism evidence="2 4">
    <name type="scientific">Trichinella spiralis</name>
    <name type="common">Trichina worm</name>
    <dbReference type="NCBI Taxonomy" id="6334"/>
    <lineage>
        <taxon>Eukaryota</taxon>
        <taxon>Metazoa</taxon>
        <taxon>Ecdysozoa</taxon>
        <taxon>Nematoda</taxon>
        <taxon>Enoplea</taxon>
        <taxon>Dorylaimia</taxon>
        <taxon>Trichinellida</taxon>
        <taxon>Trichinellidae</taxon>
        <taxon>Trichinella</taxon>
    </lineage>
</organism>
<dbReference type="Proteomes" id="UP000054776">
    <property type="component" value="Unassembled WGS sequence"/>
</dbReference>
<sequence>MDSIYSNLQWYPPVCTVKNEKTDILHENSFLM</sequence>
<evidence type="ECO:0000313" key="2">
    <source>
        <dbReference type="EMBL" id="KRY25432.1"/>
    </source>
</evidence>
<gene>
    <name evidence="2" type="ORF">T01_13652</name>
    <name evidence="1" type="ORF">T01_1715</name>
    <name evidence="3" type="ORF">T01_8702</name>
</gene>
<reference evidence="2 4" key="1">
    <citation type="submission" date="2015-01" db="EMBL/GenBank/DDBJ databases">
        <title>Evolution of Trichinella species and genotypes.</title>
        <authorList>
            <person name="Korhonen P.K."/>
            <person name="Edoardo P."/>
            <person name="Giuseppe L.R."/>
            <person name="Gasser R.B."/>
        </authorList>
    </citation>
    <scope>NUCLEOTIDE SEQUENCE [LARGE SCALE GENOMIC DNA]</scope>
    <source>
        <strain evidence="2">ISS3</strain>
    </source>
</reference>
<keyword evidence="4" id="KW-1185">Reference proteome</keyword>
<dbReference type="EMBL" id="JYDH01001528">
    <property type="protein sequence ID" value="KRY24671.1"/>
    <property type="molecule type" value="Genomic_DNA"/>
</dbReference>
<comment type="caution">
    <text evidence="2">The sequence shown here is derived from an EMBL/GenBank/DDBJ whole genome shotgun (WGS) entry which is preliminary data.</text>
</comment>
<dbReference type="AlphaFoldDB" id="A0A0V1AKU6"/>
<accession>A0A0V1AKU6</accession>
<proteinExistence type="predicted"/>
<dbReference type="EMBL" id="JYDH01000961">
    <property type="protein sequence ID" value="KRY25432.1"/>
    <property type="molecule type" value="Genomic_DNA"/>
</dbReference>